<dbReference type="EMBL" id="AGEY01000193">
    <property type="protein sequence ID" value="EHL96081.1"/>
    <property type="molecule type" value="Genomic_DNA"/>
</dbReference>
<comment type="caution">
    <text evidence="1">The sequence shown here is derived from an EMBL/GenBank/DDBJ whole genome shotgun (WGS) entry which is preliminary data.</text>
</comment>
<protein>
    <submittedName>
        <fullName evidence="1">Uncharacterized protein</fullName>
    </submittedName>
</protein>
<dbReference type="PATRIC" id="fig|797515.3.peg.2309"/>
<dbReference type="Proteomes" id="UP000004625">
    <property type="component" value="Unassembled WGS sequence"/>
</dbReference>
<dbReference type="STRING" id="797515.HMPREF9103_02561"/>
<evidence type="ECO:0000313" key="2">
    <source>
        <dbReference type="Proteomes" id="UP000004625"/>
    </source>
</evidence>
<gene>
    <name evidence="1" type="ORF">HMPREF9103_02561</name>
</gene>
<reference evidence="1 2" key="1">
    <citation type="submission" date="2011-09" db="EMBL/GenBank/DDBJ databases">
        <authorList>
            <person name="Weinstock G."/>
            <person name="Sodergren E."/>
            <person name="Clifton S."/>
            <person name="Fulton L."/>
            <person name="Fulton B."/>
            <person name="Courtney L."/>
            <person name="Fronick C."/>
            <person name="Harrison M."/>
            <person name="Strong C."/>
            <person name="Farmer C."/>
            <person name="Delahaunty K."/>
            <person name="Markovic C."/>
            <person name="Hall O."/>
            <person name="Minx P."/>
            <person name="Tomlinson C."/>
            <person name="Mitreva M."/>
            <person name="Hou S."/>
            <person name="Chen J."/>
            <person name="Wollam A."/>
            <person name="Pepin K.H."/>
            <person name="Johnson M."/>
            <person name="Bhonagiri V."/>
            <person name="Zhang X."/>
            <person name="Suruliraj S."/>
            <person name="Warren W."/>
            <person name="Chinwalla A."/>
            <person name="Mardis E.R."/>
            <person name="Wilson R.K."/>
        </authorList>
    </citation>
    <scope>NUCLEOTIDE SEQUENCE [LARGE SCALE GENOMIC DNA]</scope>
    <source>
        <strain evidence="1 2">F0439</strain>
    </source>
</reference>
<dbReference type="AlphaFoldDB" id="G9ZS43"/>
<organism evidence="1 2">
    <name type="scientific">Lentilactobacillus parafarraginis F0439</name>
    <dbReference type="NCBI Taxonomy" id="797515"/>
    <lineage>
        <taxon>Bacteria</taxon>
        <taxon>Bacillati</taxon>
        <taxon>Bacillota</taxon>
        <taxon>Bacilli</taxon>
        <taxon>Lactobacillales</taxon>
        <taxon>Lactobacillaceae</taxon>
        <taxon>Lentilactobacillus</taxon>
    </lineage>
</organism>
<proteinExistence type="predicted"/>
<accession>G9ZS43</accession>
<evidence type="ECO:0000313" key="1">
    <source>
        <dbReference type="EMBL" id="EHL96081.1"/>
    </source>
</evidence>
<sequence length="48" mass="5611">MKDISFFRSFWEADLKTGQKTLMFRDLTVTTEMKPIAFPLLIKCKLGI</sequence>
<name>G9ZS43_9LACO</name>
<keyword evidence="2" id="KW-1185">Reference proteome</keyword>
<dbReference type="HOGENOM" id="CLU_3154226_0_0_9"/>